<dbReference type="AlphaFoldDB" id="A0A5P1E6U5"/>
<gene>
    <name evidence="1" type="ORF">A4U43_C09F11140</name>
</gene>
<dbReference type="Proteomes" id="UP000243459">
    <property type="component" value="Chromosome 9"/>
</dbReference>
<organism evidence="1 2">
    <name type="scientific">Asparagus officinalis</name>
    <name type="common">Garden asparagus</name>
    <dbReference type="NCBI Taxonomy" id="4686"/>
    <lineage>
        <taxon>Eukaryota</taxon>
        <taxon>Viridiplantae</taxon>
        <taxon>Streptophyta</taxon>
        <taxon>Embryophyta</taxon>
        <taxon>Tracheophyta</taxon>
        <taxon>Spermatophyta</taxon>
        <taxon>Magnoliopsida</taxon>
        <taxon>Liliopsida</taxon>
        <taxon>Asparagales</taxon>
        <taxon>Asparagaceae</taxon>
        <taxon>Asparagoideae</taxon>
        <taxon>Asparagus</taxon>
    </lineage>
</organism>
<dbReference type="Gramene" id="ONK58334">
    <property type="protein sequence ID" value="ONK58334"/>
    <property type="gene ID" value="A4U43_C09F11140"/>
</dbReference>
<reference evidence="2" key="1">
    <citation type="journal article" date="2017" name="Nat. Commun.">
        <title>The asparagus genome sheds light on the origin and evolution of a young Y chromosome.</title>
        <authorList>
            <person name="Harkess A."/>
            <person name="Zhou J."/>
            <person name="Xu C."/>
            <person name="Bowers J.E."/>
            <person name="Van der Hulst R."/>
            <person name="Ayyampalayam S."/>
            <person name="Mercati F."/>
            <person name="Riccardi P."/>
            <person name="McKain M.R."/>
            <person name="Kakrana A."/>
            <person name="Tang H."/>
            <person name="Ray J."/>
            <person name="Groenendijk J."/>
            <person name="Arikit S."/>
            <person name="Mathioni S.M."/>
            <person name="Nakano M."/>
            <person name="Shan H."/>
            <person name="Telgmann-Rauber A."/>
            <person name="Kanno A."/>
            <person name="Yue Z."/>
            <person name="Chen H."/>
            <person name="Li W."/>
            <person name="Chen Y."/>
            <person name="Xu X."/>
            <person name="Zhang Y."/>
            <person name="Luo S."/>
            <person name="Chen H."/>
            <person name="Gao J."/>
            <person name="Mao Z."/>
            <person name="Pires J.C."/>
            <person name="Luo M."/>
            <person name="Kudrna D."/>
            <person name="Wing R.A."/>
            <person name="Meyers B.C."/>
            <person name="Yi K."/>
            <person name="Kong H."/>
            <person name="Lavrijsen P."/>
            <person name="Sunseri F."/>
            <person name="Falavigna A."/>
            <person name="Ye Y."/>
            <person name="Leebens-Mack J.H."/>
            <person name="Chen G."/>
        </authorList>
    </citation>
    <scope>NUCLEOTIDE SEQUENCE [LARGE SCALE GENOMIC DNA]</scope>
    <source>
        <strain evidence="2">cv. DH0086</strain>
    </source>
</reference>
<evidence type="ECO:0000313" key="1">
    <source>
        <dbReference type="EMBL" id="ONK58334.1"/>
    </source>
</evidence>
<dbReference type="EMBL" id="CM007389">
    <property type="protein sequence ID" value="ONK58334.1"/>
    <property type="molecule type" value="Genomic_DNA"/>
</dbReference>
<sequence>MTTLLTLAVGRDGTVYTGSADKKIKFVERDPVAPITCFVRATGVDQAHKKGELTYALYTVCARGMRM</sequence>
<proteinExistence type="predicted"/>
<keyword evidence="2" id="KW-1185">Reference proteome</keyword>
<evidence type="ECO:0000313" key="2">
    <source>
        <dbReference type="Proteomes" id="UP000243459"/>
    </source>
</evidence>
<name>A0A5P1E6U5_ASPOF</name>
<accession>A0A5P1E6U5</accession>
<protein>
    <submittedName>
        <fullName evidence="1">Uncharacterized protein</fullName>
    </submittedName>
</protein>